<keyword evidence="1" id="KW-0472">Membrane</keyword>
<dbReference type="EMBL" id="FN653030">
    <property type="protein sequence ID" value="CBY19086.1"/>
    <property type="molecule type" value="Genomic_DNA"/>
</dbReference>
<organism evidence="2 3">
    <name type="scientific">Oikopleura dioica</name>
    <name type="common">Tunicate</name>
    <dbReference type="NCBI Taxonomy" id="34765"/>
    <lineage>
        <taxon>Eukaryota</taxon>
        <taxon>Metazoa</taxon>
        <taxon>Chordata</taxon>
        <taxon>Tunicata</taxon>
        <taxon>Appendicularia</taxon>
        <taxon>Copelata</taxon>
        <taxon>Oikopleuridae</taxon>
        <taxon>Oikopleura</taxon>
    </lineage>
</organism>
<gene>
    <name evidence="2" type="ORF">GSOID_T00004508001</name>
</gene>
<feature type="transmembrane region" description="Helical" evidence="1">
    <location>
        <begin position="84"/>
        <end position="103"/>
    </location>
</feature>
<keyword evidence="1" id="KW-0812">Transmembrane</keyword>
<evidence type="ECO:0000313" key="3">
    <source>
        <dbReference type="Proteomes" id="UP000001307"/>
    </source>
</evidence>
<proteinExistence type="predicted"/>
<dbReference type="PROSITE" id="PS51257">
    <property type="entry name" value="PROKAR_LIPOPROTEIN"/>
    <property type="match status" value="1"/>
</dbReference>
<protein>
    <submittedName>
        <fullName evidence="2">Uncharacterized protein</fullName>
    </submittedName>
</protein>
<feature type="transmembrane region" description="Helical" evidence="1">
    <location>
        <begin position="12"/>
        <end position="33"/>
    </location>
</feature>
<evidence type="ECO:0000313" key="2">
    <source>
        <dbReference type="EMBL" id="CBY19086.1"/>
    </source>
</evidence>
<keyword evidence="1" id="KW-1133">Transmembrane helix</keyword>
<sequence>MKITTKASSHFITGFNMLISGIGLACCLLENFVLEHEPPFTLSEFRKPKTLEIAAQSSSLLVSSLVILSLVIRKNGFSKITSALSILDCLLSGGIFIFFMVMFQHDLMSEDEGSIWHWSVTISFIMLIFNAALKAASAGLILALLRLLK</sequence>
<dbReference type="InParanoid" id="E4X9F7"/>
<feature type="transmembrane region" description="Helical" evidence="1">
    <location>
        <begin position="115"/>
        <end position="145"/>
    </location>
</feature>
<evidence type="ECO:0000256" key="1">
    <source>
        <dbReference type="SAM" id="Phobius"/>
    </source>
</evidence>
<reference evidence="2 3" key="1">
    <citation type="journal article" date="2010" name="Science">
        <title>Plasticity of animal genome architecture unmasked by rapid evolution of a pelagic tunicate.</title>
        <authorList>
            <person name="Denoeud F."/>
            <person name="Henriet S."/>
            <person name="Mungpakdee S."/>
            <person name="Aury J.M."/>
            <person name="Da Silva C."/>
            <person name="Brinkmann H."/>
            <person name="Mikhaleva J."/>
            <person name="Olsen L.C."/>
            <person name="Jubin C."/>
            <person name="Canestro C."/>
            <person name="Bouquet J.M."/>
            <person name="Danks G."/>
            <person name="Poulain J."/>
            <person name="Campsteijn C."/>
            <person name="Adamski M."/>
            <person name="Cross I."/>
            <person name="Yadetie F."/>
            <person name="Muffato M."/>
            <person name="Louis A."/>
            <person name="Butcher S."/>
            <person name="Tsagkogeorga G."/>
            <person name="Konrad A."/>
            <person name="Singh S."/>
            <person name="Jensen M.F."/>
            <person name="Cong E.H."/>
            <person name="Eikeseth-Otteraa H."/>
            <person name="Noel B."/>
            <person name="Anthouard V."/>
            <person name="Porcel B.M."/>
            <person name="Kachouri-Lafond R."/>
            <person name="Nishino A."/>
            <person name="Ugolini M."/>
            <person name="Chourrout P."/>
            <person name="Nishida H."/>
            <person name="Aasland R."/>
            <person name="Huzurbazar S."/>
            <person name="Westhof E."/>
            <person name="Delsuc F."/>
            <person name="Lehrach H."/>
            <person name="Reinhardt R."/>
            <person name="Weissenbach J."/>
            <person name="Roy S.W."/>
            <person name="Artiguenave F."/>
            <person name="Postlethwait J.H."/>
            <person name="Manak J.R."/>
            <person name="Thompson E.M."/>
            <person name="Jaillon O."/>
            <person name="Du Pasquier L."/>
            <person name="Boudinot P."/>
            <person name="Liberles D.A."/>
            <person name="Volff J.N."/>
            <person name="Philippe H."/>
            <person name="Lenhard B."/>
            <person name="Roest Crollius H."/>
            <person name="Wincker P."/>
            <person name="Chourrout D."/>
        </authorList>
    </citation>
    <scope>NUCLEOTIDE SEQUENCE [LARGE SCALE GENOMIC DNA]</scope>
</reference>
<accession>E4X9F7</accession>
<dbReference type="OrthoDB" id="10450018at2759"/>
<dbReference type="Proteomes" id="UP000001307">
    <property type="component" value="Unassembled WGS sequence"/>
</dbReference>
<keyword evidence="3" id="KW-1185">Reference proteome</keyword>
<dbReference type="AlphaFoldDB" id="E4X9F7"/>
<name>E4X9F7_OIKDI</name>
<feature type="transmembrane region" description="Helical" evidence="1">
    <location>
        <begin position="53"/>
        <end position="72"/>
    </location>
</feature>